<dbReference type="EMBL" id="JAGFBS010000002">
    <property type="protein sequence ID" value="KAG6380629.1"/>
    <property type="molecule type" value="Genomic_DNA"/>
</dbReference>
<dbReference type="Pfam" id="PF01828">
    <property type="entry name" value="Peptidase_A4"/>
    <property type="match status" value="2"/>
</dbReference>
<dbReference type="Proteomes" id="UP000683000">
    <property type="component" value="Unassembled WGS sequence"/>
</dbReference>
<dbReference type="Gene3D" id="2.60.120.700">
    <property type="entry name" value="Peptidase G1"/>
    <property type="match status" value="1"/>
</dbReference>
<proteinExistence type="predicted"/>
<gene>
    <name evidence="2" type="ORF">JVT61DRAFT_4995</name>
</gene>
<dbReference type="PANTHER" id="PTHR37536:SF1">
    <property type="entry name" value="ASPERGILLOPEPSIN, PUTAITVE (AFU_ORTHOLOGUE AFUA_7G01200)"/>
    <property type="match status" value="1"/>
</dbReference>
<feature type="signal peptide" evidence="1">
    <location>
        <begin position="1"/>
        <end position="19"/>
    </location>
</feature>
<dbReference type="SUPFAM" id="SSF49899">
    <property type="entry name" value="Concanavalin A-like lectins/glucanases"/>
    <property type="match status" value="1"/>
</dbReference>
<dbReference type="PANTHER" id="PTHR37536">
    <property type="entry name" value="PUTATIVE (AFU_ORTHOLOGUE AFUA_3G02970)-RELATED"/>
    <property type="match status" value="1"/>
</dbReference>
<protein>
    <submittedName>
        <fullName evidence="2">Uncharacterized protein</fullName>
    </submittedName>
</protein>
<feature type="chain" id="PRO_5034401889" evidence="1">
    <location>
        <begin position="20"/>
        <end position="275"/>
    </location>
</feature>
<sequence>MRFDFTLISTFLFASAVLADHSREHRSSQFLDVVEKRTSVTSDPVKVVVSEFAGAILNATTPTFHTITGSISVPVIWGQNGSGVSILVGLDGGPDTHCGAVFAAGVICTIDIDTPVYTGKAVLNHVSTICLTCLLCLRIAAVYWLPGPLIEFTNFEVSYGDLVNVTVSVSDQNTGYATIQNLSKKIALTQPFSAQSPLCQRSAGWIVGKMANRDRAHFGFVPFSQPMAYGQGQEEFTAGGSLVYDMTTDDGTSTSDRCPSLRESDPSHRAVCVGT</sequence>
<reference evidence="2" key="1">
    <citation type="submission" date="2021-03" db="EMBL/GenBank/DDBJ databases">
        <title>Evolutionary innovations through gain and loss of genes in the ectomycorrhizal Boletales.</title>
        <authorList>
            <person name="Wu G."/>
            <person name="Miyauchi S."/>
            <person name="Morin E."/>
            <person name="Yang Z.-L."/>
            <person name="Xu J."/>
            <person name="Martin F.M."/>
        </authorList>
    </citation>
    <scope>NUCLEOTIDE SEQUENCE</scope>
    <source>
        <strain evidence="2">BR01</strain>
    </source>
</reference>
<evidence type="ECO:0000313" key="2">
    <source>
        <dbReference type="EMBL" id="KAG6380629.1"/>
    </source>
</evidence>
<evidence type="ECO:0000313" key="3">
    <source>
        <dbReference type="Proteomes" id="UP000683000"/>
    </source>
</evidence>
<dbReference type="GO" id="GO:0006508">
    <property type="term" value="P:proteolysis"/>
    <property type="evidence" value="ECO:0007669"/>
    <property type="project" value="InterPro"/>
</dbReference>
<comment type="caution">
    <text evidence="2">The sequence shown here is derived from an EMBL/GenBank/DDBJ whole genome shotgun (WGS) entry which is preliminary data.</text>
</comment>
<dbReference type="InterPro" id="IPR013320">
    <property type="entry name" value="ConA-like_dom_sf"/>
</dbReference>
<dbReference type="CDD" id="cd13426">
    <property type="entry name" value="Peptidase_G1"/>
    <property type="match status" value="1"/>
</dbReference>
<accession>A0A8I2YWK5</accession>
<dbReference type="OrthoDB" id="2862635at2759"/>
<keyword evidence="3" id="KW-1185">Reference proteome</keyword>
<organism evidence="2 3">
    <name type="scientific">Boletus reticuloceps</name>
    <dbReference type="NCBI Taxonomy" id="495285"/>
    <lineage>
        <taxon>Eukaryota</taxon>
        <taxon>Fungi</taxon>
        <taxon>Dikarya</taxon>
        <taxon>Basidiomycota</taxon>
        <taxon>Agaricomycotina</taxon>
        <taxon>Agaricomycetes</taxon>
        <taxon>Agaricomycetidae</taxon>
        <taxon>Boletales</taxon>
        <taxon>Boletineae</taxon>
        <taxon>Boletaceae</taxon>
        <taxon>Boletoideae</taxon>
        <taxon>Boletus</taxon>
    </lineage>
</organism>
<name>A0A8I2YWK5_9AGAM</name>
<keyword evidence="1" id="KW-0732">Signal</keyword>
<dbReference type="GO" id="GO:0070007">
    <property type="term" value="F:glutamic-type endopeptidase activity"/>
    <property type="evidence" value="ECO:0007669"/>
    <property type="project" value="InterPro"/>
</dbReference>
<dbReference type="InterPro" id="IPR000250">
    <property type="entry name" value="Peptidase_G1"/>
</dbReference>
<evidence type="ECO:0000256" key="1">
    <source>
        <dbReference type="SAM" id="SignalP"/>
    </source>
</evidence>
<dbReference type="InterPro" id="IPR038656">
    <property type="entry name" value="Peptidase_G1_sf"/>
</dbReference>
<dbReference type="AlphaFoldDB" id="A0A8I2YWK5"/>